<evidence type="ECO:0000313" key="1">
    <source>
        <dbReference type="EMBL" id="MFD1045812.1"/>
    </source>
</evidence>
<organism evidence="1 2">
    <name type="scientific">Kibdelosporangium lantanae</name>
    <dbReference type="NCBI Taxonomy" id="1497396"/>
    <lineage>
        <taxon>Bacteria</taxon>
        <taxon>Bacillati</taxon>
        <taxon>Actinomycetota</taxon>
        <taxon>Actinomycetes</taxon>
        <taxon>Pseudonocardiales</taxon>
        <taxon>Pseudonocardiaceae</taxon>
        <taxon>Kibdelosporangium</taxon>
    </lineage>
</organism>
<dbReference type="Proteomes" id="UP001597045">
    <property type="component" value="Unassembled WGS sequence"/>
</dbReference>
<comment type="caution">
    <text evidence="1">The sequence shown here is derived from an EMBL/GenBank/DDBJ whole genome shotgun (WGS) entry which is preliminary data.</text>
</comment>
<keyword evidence="2" id="KW-1185">Reference proteome</keyword>
<accession>A0ABW3M5A0</accession>
<gene>
    <name evidence="1" type="ORF">ACFQ1S_09690</name>
</gene>
<proteinExistence type="predicted"/>
<name>A0ABW3M5A0_9PSEU</name>
<dbReference type="EMBL" id="JBHTIS010000421">
    <property type="protein sequence ID" value="MFD1045812.1"/>
    <property type="molecule type" value="Genomic_DNA"/>
</dbReference>
<protein>
    <submittedName>
        <fullName evidence="1">Uncharacterized protein</fullName>
    </submittedName>
</protein>
<reference evidence="2" key="1">
    <citation type="journal article" date="2019" name="Int. J. Syst. Evol. Microbiol.">
        <title>The Global Catalogue of Microorganisms (GCM) 10K type strain sequencing project: providing services to taxonomists for standard genome sequencing and annotation.</title>
        <authorList>
            <consortium name="The Broad Institute Genomics Platform"/>
            <consortium name="The Broad Institute Genome Sequencing Center for Infectious Disease"/>
            <person name="Wu L."/>
            <person name="Ma J."/>
        </authorList>
    </citation>
    <scope>NUCLEOTIDE SEQUENCE [LARGE SCALE GENOMIC DNA]</scope>
    <source>
        <strain evidence="2">JCM 31486</strain>
    </source>
</reference>
<evidence type="ECO:0000313" key="2">
    <source>
        <dbReference type="Proteomes" id="UP001597045"/>
    </source>
</evidence>
<sequence>MLLVTSNDDAPTLFRPLPARTVDRSAAYQALLQALLDLVGADSPPMDEADARMWRHRARYAVGKAVIRRAAEAPEATPMPEEWFEPLIRAAVHEPDPSFNKQLIEPAITALGRRRVQLALINYLHTGTAPDIAGAARAWYWTQVPLTYLPSSDTPTPESLAEYEAFDDLRQRYRHTALRQFVTVDDLDVRRCILPGLPLDPTLYPTEMHDLVAHAVRIARTSSDEYLRHRVVIQAESHP</sequence>